<keyword evidence="7" id="KW-1185">Reference proteome</keyword>
<dbReference type="Gene3D" id="1.10.10.10">
    <property type="entry name" value="Winged helix-like DNA-binding domain superfamily/Winged helix DNA-binding domain"/>
    <property type="match status" value="1"/>
</dbReference>
<dbReference type="AlphaFoldDB" id="A0A2T9JM86"/>
<dbReference type="EMBL" id="QDKP01000024">
    <property type="protein sequence ID" value="PVM84800.1"/>
    <property type="molecule type" value="Genomic_DNA"/>
</dbReference>
<keyword evidence="4" id="KW-0804">Transcription</keyword>
<evidence type="ECO:0000256" key="4">
    <source>
        <dbReference type="ARBA" id="ARBA00023163"/>
    </source>
</evidence>
<dbReference type="Pfam" id="PF00126">
    <property type="entry name" value="HTH_1"/>
    <property type="match status" value="1"/>
</dbReference>
<dbReference type="InterPro" id="IPR005119">
    <property type="entry name" value="LysR_subst-bd"/>
</dbReference>
<dbReference type="Proteomes" id="UP000244913">
    <property type="component" value="Unassembled WGS sequence"/>
</dbReference>
<dbReference type="GO" id="GO:0003700">
    <property type="term" value="F:DNA-binding transcription factor activity"/>
    <property type="evidence" value="ECO:0007669"/>
    <property type="project" value="InterPro"/>
</dbReference>
<dbReference type="InterPro" id="IPR036390">
    <property type="entry name" value="WH_DNA-bd_sf"/>
</dbReference>
<dbReference type="PROSITE" id="PS50931">
    <property type="entry name" value="HTH_LYSR"/>
    <property type="match status" value="1"/>
</dbReference>
<organism evidence="6 7">
    <name type="scientific">Caulobacter radicis</name>
    <dbReference type="NCBI Taxonomy" id="2172650"/>
    <lineage>
        <taxon>Bacteria</taxon>
        <taxon>Pseudomonadati</taxon>
        <taxon>Pseudomonadota</taxon>
        <taxon>Alphaproteobacteria</taxon>
        <taxon>Caulobacterales</taxon>
        <taxon>Caulobacteraceae</taxon>
        <taxon>Caulobacter</taxon>
    </lineage>
</organism>
<evidence type="ECO:0000256" key="3">
    <source>
        <dbReference type="ARBA" id="ARBA00023125"/>
    </source>
</evidence>
<evidence type="ECO:0000313" key="6">
    <source>
        <dbReference type="EMBL" id="PVM84800.1"/>
    </source>
</evidence>
<keyword evidence="2" id="KW-0805">Transcription regulation</keyword>
<protein>
    <submittedName>
        <fullName evidence="6">LysR family transcriptional regulator</fullName>
    </submittedName>
</protein>
<sequence length="310" mass="32980">MAVAGTPTLDQLKVFITVVEVGSFAGAARALGRTTSVVSYTITNLEALFGFSLFMRDATRRPVLTAAGLTVLSEARAVTNGLNRLRAKAQGLLEGLEPEVTLVLDVMLPESRVIDALRAFRIEFPSVALHVRSEGLGAVTQLVIDGAAMIGVCGPPDIEVPGLQRIGVGSVQLIPVAAPDHPLAVASRNLVGAGRDHLQVVLTDRSDRTKGVDLGVVANHTWRVADLRTKHLLLLDGVGWGAMPAPMVRQDLEAGRLVKLDLPDFKGGAYRFFAIYRANAPLGPAASFLVERFAGQTPPWVAPDEDCQAI</sequence>
<evidence type="ECO:0000256" key="1">
    <source>
        <dbReference type="ARBA" id="ARBA00009437"/>
    </source>
</evidence>
<dbReference type="Pfam" id="PF03466">
    <property type="entry name" value="LysR_substrate"/>
    <property type="match status" value="1"/>
</dbReference>
<dbReference type="InterPro" id="IPR000847">
    <property type="entry name" value="LysR_HTH_N"/>
</dbReference>
<keyword evidence="3" id="KW-0238">DNA-binding</keyword>
<evidence type="ECO:0000256" key="2">
    <source>
        <dbReference type="ARBA" id="ARBA00023015"/>
    </source>
</evidence>
<gene>
    <name evidence="6" type="ORF">DDF65_08140</name>
</gene>
<evidence type="ECO:0000313" key="7">
    <source>
        <dbReference type="Proteomes" id="UP000244913"/>
    </source>
</evidence>
<dbReference type="PANTHER" id="PTHR30126:SF91">
    <property type="entry name" value="LYSR FAMILY TRANSCRIPTIONAL REGULATOR"/>
    <property type="match status" value="1"/>
</dbReference>
<name>A0A2T9JM86_9CAUL</name>
<proteinExistence type="inferred from homology"/>
<dbReference type="SUPFAM" id="SSF46785">
    <property type="entry name" value="Winged helix' DNA-binding domain"/>
    <property type="match status" value="1"/>
</dbReference>
<feature type="domain" description="HTH lysR-type" evidence="5">
    <location>
        <begin position="7"/>
        <end position="65"/>
    </location>
</feature>
<dbReference type="InterPro" id="IPR036388">
    <property type="entry name" value="WH-like_DNA-bd_sf"/>
</dbReference>
<evidence type="ECO:0000259" key="5">
    <source>
        <dbReference type="PROSITE" id="PS50931"/>
    </source>
</evidence>
<dbReference type="PANTHER" id="PTHR30126">
    <property type="entry name" value="HTH-TYPE TRANSCRIPTIONAL REGULATOR"/>
    <property type="match status" value="1"/>
</dbReference>
<accession>A0A2T9JM86</accession>
<dbReference type="GO" id="GO:0000976">
    <property type="term" value="F:transcription cis-regulatory region binding"/>
    <property type="evidence" value="ECO:0007669"/>
    <property type="project" value="TreeGrafter"/>
</dbReference>
<comment type="similarity">
    <text evidence="1">Belongs to the LysR transcriptional regulatory family.</text>
</comment>
<dbReference type="Gene3D" id="3.40.190.290">
    <property type="match status" value="1"/>
</dbReference>
<reference evidence="6 7" key="1">
    <citation type="submission" date="2018-04" db="EMBL/GenBank/DDBJ databases">
        <title>The genome sequence of Caulobacter sp. 736.</title>
        <authorList>
            <person name="Gao J."/>
            <person name="Sun J."/>
        </authorList>
    </citation>
    <scope>NUCLEOTIDE SEQUENCE [LARGE SCALE GENOMIC DNA]</scope>
    <source>
        <strain evidence="6 7">736</strain>
    </source>
</reference>
<dbReference type="SUPFAM" id="SSF53850">
    <property type="entry name" value="Periplasmic binding protein-like II"/>
    <property type="match status" value="1"/>
</dbReference>
<dbReference type="RefSeq" id="WP_116566272.1">
    <property type="nucleotide sequence ID" value="NZ_QDKP01000024.1"/>
</dbReference>
<comment type="caution">
    <text evidence="6">The sequence shown here is derived from an EMBL/GenBank/DDBJ whole genome shotgun (WGS) entry which is preliminary data.</text>
</comment>